<dbReference type="HAMAP" id="MF_01197">
    <property type="entry name" value="SepF"/>
    <property type="match status" value="1"/>
</dbReference>
<dbReference type="PANTHER" id="PTHR35798:SF1">
    <property type="entry name" value="CELL DIVISION PROTEIN SEPF"/>
    <property type="match status" value="1"/>
</dbReference>
<keyword evidence="1 5" id="KW-0132">Cell division</keyword>
<dbReference type="PANTHER" id="PTHR35798">
    <property type="entry name" value="CELL DIVISION PROTEIN SEPF"/>
    <property type="match status" value="1"/>
</dbReference>
<proteinExistence type="inferred from homology"/>
<accession>A0ABV6C3J8</accession>
<protein>
    <recommendedName>
        <fullName evidence="5">Cell division protein SepF</fullName>
    </recommendedName>
</protein>
<evidence type="ECO:0000256" key="5">
    <source>
        <dbReference type="HAMAP-Rule" id="MF_01197"/>
    </source>
</evidence>
<dbReference type="InterPro" id="IPR007561">
    <property type="entry name" value="Cell_div_SepF/SepF-rel"/>
</dbReference>
<dbReference type="Pfam" id="PF04472">
    <property type="entry name" value="SepF"/>
    <property type="match status" value="1"/>
</dbReference>
<dbReference type="InterPro" id="IPR023052">
    <property type="entry name" value="Cell_div_SepF"/>
</dbReference>
<evidence type="ECO:0000313" key="7">
    <source>
        <dbReference type="EMBL" id="MFC0081557.1"/>
    </source>
</evidence>
<evidence type="ECO:0000313" key="8">
    <source>
        <dbReference type="Proteomes" id="UP001589788"/>
    </source>
</evidence>
<name>A0ABV6C3J8_9ACTN</name>
<dbReference type="Proteomes" id="UP001589788">
    <property type="component" value="Unassembled WGS sequence"/>
</dbReference>
<keyword evidence="8" id="KW-1185">Reference proteome</keyword>
<evidence type="ECO:0000256" key="3">
    <source>
        <dbReference type="ARBA" id="ARBA00023306"/>
    </source>
</evidence>
<organism evidence="7 8">
    <name type="scientific">Aciditerrimonas ferrireducens</name>
    <dbReference type="NCBI Taxonomy" id="667306"/>
    <lineage>
        <taxon>Bacteria</taxon>
        <taxon>Bacillati</taxon>
        <taxon>Actinomycetota</taxon>
        <taxon>Acidimicrobiia</taxon>
        <taxon>Acidimicrobiales</taxon>
        <taxon>Acidimicrobiaceae</taxon>
        <taxon>Aciditerrimonas</taxon>
    </lineage>
</organism>
<feature type="compositionally biased region" description="Acidic residues" evidence="6">
    <location>
        <begin position="18"/>
        <end position="28"/>
    </location>
</feature>
<comment type="subcellular location">
    <subcellularLocation>
        <location evidence="5">Cytoplasm</location>
    </subcellularLocation>
    <text evidence="5">Localizes to the division site, in a FtsZ-dependent manner.</text>
</comment>
<comment type="subunit">
    <text evidence="5">Homodimer. Interacts with FtsZ.</text>
</comment>
<feature type="region of interest" description="Disordered" evidence="6">
    <location>
        <begin position="18"/>
        <end position="62"/>
    </location>
</feature>
<sequence>MPGFFKRTMAYLGLAEDDEYDDEDYEDLEPPRVAPVQGPRTEPVVASGSRGSGGGTIRPLVRDEPPAARPAVVRPLSAEPPTTRVHVSAPTEFGDARQIADRLVAGQPVIVNLQVADRELMRRMIDFCSGVTYAIGGKMDRVADRVFLVTPANVKVSGEERERQQAAEASAVGS</sequence>
<evidence type="ECO:0000256" key="2">
    <source>
        <dbReference type="ARBA" id="ARBA00023210"/>
    </source>
</evidence>
<comment type="caution">
    <text evidence="7">The sequence shown here is derived from an EMBL/GenBank/DDBJ whole genome shotgun (WGS) entry which is preliminary data.</text>
</comment>
<dbReference type="InterPro" id="IPR038594">
    <property type="entry name" value="SepF-like_sf"/>
</dbReference>
<dbReference type="GO" id="GO:0051301">
    <property type="term" value="P:cell division"/>
    <property type="evidence" value="ECO:0007669"/>
    <property type="project" value="UniProtKB-KW"/>
</dbReference>
<reference evidence="7 8" key="1">
    <citation type="submission" date="2024-09" db="EMBL/GenBank/DDBJ databases">
        <authorList>
            <person name="Sun Q."/>
            <person name="Mori K."/>
        </authorList>
    </citation>
    <scope>NUCLEOTIDE SEQUENCE [LARGE SCALE GENOMIC DNA]</scope>
    <source>
        <strain evidence="7 8">JCM 15389</strain>
    </source>
</reference>
<dbReference type="EMBL" id="JBHLYQ010000037">
    <property type="protein sequence ID" value="MFC0081557.1"/>
    <property type="molecule type" value="Genomic_DNA"/>
</dbReference>
<keyword evidence="2 5" id="KW-0717">Septation</keyword>
<evidence type="ECO:0000256" key="4">
    <source>
        <dbReference type="ARBA" id="ARBA00044936"/>
    </source>
</evidence>
<dbReference type="RefSeq" id="WP_248109334.1">
    <property type="nucleotide sequence ID" value="NZ_JAKHEX010000034.1"/>
</dbReference>
<gene>
    <name evidence="5" type="primary">sepF</name>
    <name evidence="7" type="ORF">ACFFRE_05275</name>
</gene>
<comment type="similarity">
    <text evidence="5">Belongs to the SepF family.</text>
</comment>
<keyword evidence="3 5" id="KW-0131">Cell cycle</keyword>
<evidence type="ECO:0000256" key="1">
    <source>
        <dbReference type="ARBA" id="ARBA00022618"/>
    </source>
</evidence>
<dbReference type="Gene3D" id="3.30.110.150">
    <property type="entry name" value="SepF-like protein"/>
    <property type="match status" value="1"/>
</dbReference>
<comment type="function">
    <text evidence="4 5">Cell division protein that is part of the divisome complex and is recruited early to the Z-ring. Probably stimulates Z-ring formation, perhaps through the cross-linking of FtsZ protofilaments. Its function overlaps with FtsA.</text>
</comment>
<evidence type="ECO:0000256" key="6">
    <source>
        <dbReference type="SAM" id="MobiDB-lite"/>
    </source>
</evidence>
<keyword evidence="5" id="KW-0963">Cytoplasm</keyword>